<dbReference type="EMBL" id="JAMZMK010009968">
    <property type="protein sequence ID" value="KAI7733494.1"/>
    <property type="molecule type" value="Genomic_DNA"/>
</dbReference>
<dbReference type="PANTHER" id="PTHR21402">
    <property type="entry name" value="GAMETOCYTE SPECIFIC FACTOR 1-RELATED"/>
    <property type="match status" value="1"/>
</dbReference>
<sequence length="615" mass="69347">MDSSPTFSFLPPPPPPPPDPNPNPRLLPSYNPHHTTTPSSLFSHHLLCPSSPSPIPPSLLPSLHYPHSLHNIIIPHTQTPINNTNTNTDLSISLSNYHTSLHPNFFYTDCPAVVTFPQPNHNPHLILTFPAVLSAECSHFTTADAHDHVSVAINDVTDGFTGNSNEDVTATVDDVTGTIEDLVSSGYIVKLLPSECYNVRMEISHWSDYPSVCSRGVLCAVVSCCYVYGQEEGLMDWVLVNSPAYGVVIDVFMTDHLLLLFRVCLKAIAREAVGYLVSVSKGERPGGGYRFDCPVLSRVLMWLGLQFGILYGEMNGKLFAINMLKQALLNASEKSLISFDEAPGLRDNDGESVPVNGNKVNDRRSGKGMVLVPQVAAAVAALHERSALEKRIKAIRASRFVPAYQRVQEHEYISKVADEERKKRPNYRPIIEHDGVLWQRGGNQDSNKNKSQEELLAEERDYKRRRMSYRGKKMKRSTTQMRDIIDEYMEEIKHANMAGQPSLDATNLESEPSSTSNMHLDKRRHDEIKKKTVSKESVSDISLRSARYEDEVKEKSYKHRHKDNRSSIRRRDRSPSPNNRHKSKRKDRRSSSIVPNEFEDRYNPSKAHDSDVYEL</sequence>
<proteinExistence type="predicted"/>
<evidence type="ECO:0000256" key="1">
    <source>
        <dbReference type="SAM" id="MobiDB-lite"/>
    </source>
</evidence>
<dbReference type="InterPro" id="IPR051591">
    <property type="entry name" value="UPF0224_FAM112_RNA_Proc"/>
</dbReference>
<feature type="compositionally biased region" description="Basic and acidic residues" evidence="1">
    <location>
        <begin position="546"/>
        <end position="555"/>
    </location>
</feature>
<evidence type="ECO:0000313" key="3">
    <source>
        <dbReference type="Proteomes" id="UP001206925"/>
    </source>
</evidence>
<feature type="compositionally biased region" description="Basic and acidic residues" evidence="1">
    <location>
        <begin position="447"/>
        <end position="459"/>
    </location>
</feature>
<feature type="region of interest" description="Disordered" evidence="1">
    <location>
        <begin position="502"/>
        <end position="615"/>
    </location>
</feature>
<protein>
    <submittedName>
        <fullName evidence="2">Uncharacterized protein</fullName>
    </submittedName>
</protein>
<feature type="compositionally biased region" description="Basic residues" evidence="1">
    <location>
        <begin position="579"/>
        <end position="588"/>
    </location>
</feature>
<dbReference type="Proteomes" id="UP001206925">
    <property type="component" value="Unassembled WGS sequence"/>
</dbReference>
<evidence type="ECO:0000313" key="2">
    <source>
        <dbReference type="EMBL" id="KAI7733494.1"/>
    </source>
</evidence>
<feature type="compositionally biased region" description="Basic residues" evidence="1">
    <location>
        <begin position="556"/>
        <end position="572"/>
    </location>
</feature>
<reference evidence="2" key="1">
    <citation type="submission" date="2022-06" db="EMBL/GenBank/DDBJ databases">
        <title>Uncovering the hologenomic basis of an extraordinary plant invasion.</title>
        <authorList>
            <person name="Bieker V.C."/>
            <person name="Martin M.D."/>
            <person name="Gilbert T."/>
            <person name="Hodgins K."/>
            <person name="Battlay P."/>
            <person name="Petersen B."/>
            <person name="Wilson J."/>
        </authorList>
    </citation>
    <scope>NUCLEOTIDE SEQUENCE</scope>
    <source>
        <strain evidence="2">AA19_3_7</strain>
        <tissue evidence="2">Leaf</tissue>
    </source>
</reference>
<feature type="compositionally biased region" description="Polar residues" evidence="1">
    <location>
        <begin position="503"/>
        <end position="518"/>
    </location>
</feature>
<dbReference type="PANTHER" id="PTHR21402:SF10">
    <property type="entry name" value="U11_U12 SMALL NUCLEAR RIBONUCLEOPROTEIN 48 KDA PROTEIN"/>
    <property type="match status" value="1"/>
</dbReference>
<keyword evidence="3" id="KW-1185">Reference proteome</keyword>
<organism evidence="2 3">
    <name type="scientific">Ambrosia artemisiifolia</name>
    <name type="common">Common ragweed</name>
    <dbReference type="NCBI Taxonomy" id="4212"/>
    <lineage>
        <taxon>Eukaryota</taxon>
        <taxon>Viridiplantae</taxon>
        <taxon>Streptophyta</taxon>
        <taxon>Embryophyta</taxon>
        <taxon>Tracheophyta</taxon>
        <taxon>Spermatophyta</taxon>
        <taxon>Magnoliopsida</taxon>
        <taxon>eudicotyledons</taxon>
        <taxon>Gunneridae</taxon>
        <taxon>Pentapetalae</taxon>
        <taxon>asterids</taxon>
        <taxon>campanulids</taxon>
        <taxon>Asterales</taxon>
        <taxon>Asteraceae</taxon>
        <taxon>Asteroideae</taxon>
        <taxon>Heliantheae alliance</taxon>
        <taxon>Heliantheae</taxon>
        <taxon>Ambrosia</taxon>
    </lineage>
</organism>
<comment type="caution">
    <text evidence="2">The sequence shown here is derived from an EMBL/GenBank/DDBJ whole genome shotgun (WGS) entry which is preliminary data.</text>
</comment>
<dbReference type="AlphaFoldDB" id="A0AAD5G9N4"/>
<accession>A0AAD5G9N4</accession>
<feature type="region of interest" description="Disordered" evidence="1">
    <location>
        <begin position="438"/>
        <end position="459"/>
    </location>
</feature>
<feature type="compositionally biased region" description="Basic and acidic residues" evidence="1">
    <location>
        <begin position="519"/>
        <end position="538"/>
    </location>
</feature>
<gene>
    <name evidence="2" type="ORF">M8C21_023792</name>
</gene>
<feature type="region of interest" description="Disordered" evidence="1">
    <location>
        <begin position="1"/>
        <end position="36"/>
    </location>
</feature>
<feature type="compositionally biased region" description="Pro residues" evidence="1">
    <location>
        <begin position="10"/>
        <end position="25"/>
    </location>
</feature>
<feature type="compositionally biased region" description="Basic and acidic residues" evidence="1">
    <location>
        <begin position="598"/>
        <end position="615"/>
    </location>
</feature>
<name>A0AAD5G9N4_AMBAR</name>